<evidence type="ECO:0000313" key="2">
    <source>
        <dbReference type="Proteomes" id="UP000233551"/>
    </source>
</evidence>
<comment type="caution">
    <text evidence="1">The sequence shown here is derived from an EMBL/GenBank/DDBJ whole genome shotgun (WGS) entry which is preliminary data.</text>
</comment>
<organism evidence="1 2">
    <name type="scientific">Punica granatum</name>
    <name type="common">Pomegranate</name>
    <dbReference type="NCBI Taxonomy" id="22663"/>
    <lineage>
        <taxon>Eukaryota</taxon>
        <taxon>Viridiplantae</taxon>
        <taxon>Streptophyta</taxon>
        <taxon>Embryophyta</taxon>
        <taxon>Tracheophyta</taxon>
        <taxon>Spermatophyta</taxon>
        <taxon>Magnoliopsida</taxon>
        <taxon>eudicotyledons</taxon>
        <taxon>Gunneridae</taxon>
        <taxon>Pentapetalae</taxon>
        <taxon>rosids</taxon>
        <taxon>malvids</taxon>
        <taxon>Myrtales</taxon>
        <taxon>Lythraceae</taxon>
        <taxon>Punica</taxon>
    </lineage>
</organism>
<reference evidence="1 2" key="1">
    <citation type="submission" date="2017-11" db="EMBL/GenBank/DDBJ databases">
        <title>De-novo sequencing of pomegranate (Punica granatum L.) genome.</title>
        <authorList>
            <person name="Akparov Z."/>
            <person name="Amiraslanov A."/>
            <person name="Hajiyeva S."/>
            <person name="Abbasov M."/>
            <person name="Kaur K."/>
            <person name="Hamwieh A."/>
            <person name="Solovyev V."/>
            <person name="Salamov A."/>
            <person name="Braich B."/>
            <person name="Kosarev P."/>
            <person name="Mahmoud A."/>
            <person name="Hajiyev E."/>
            <person name="Babayeva S."/>
            <person name="Izzatullayeva V."/>
            <person name="Mammadov A."/>
            <person name="Mammadov A."/>
            <person name="Sharifova S."/>
            <person name="Ojaghi J."/>
            <person name="Eynullazada K."/>
            <person name="Bayramov B."/>
            <person name="Abdulazimova A."/>
            <person name="Shahmuradov I."/>
        </authorList>
    </citation>
    <scope>NUCLEOTIDE SEQUENCE [LARGE SCALE GENOMIC DNA]</scope>
    <source>
        <strain evidence="2">cv. AG2017</strain>
        <tissue evidence="1">Leaf</tissue>
    </source>
</reference>
<sequence length="127" mass="14026">MILSAPNLATTLSESISTMTLSVFVPAIELLEAPLNGHRGKIELNTTIASDYVGKSSTMSLREAKVFSLGGEEKSLTIKASKRVTLELVRYVKGWIELMLSCEGIERQKIRVGCSSVQRWIDVELVR</sequence>
<proteinExistence type="predicted"/>
<gene>
    <name evidence="1" type="ORF">CRG98_005691</name>
</gene>
<dbReference type="Proteomes" id="UP000233551">
    <property type="component" value="Unassembled WGS sequence"/>
</dbReference>
<accession>A0A2I0KZM2</accession>
<name>A0A2I0KZM2_PUNGR</name>
<dbReference type="EMBL" id="PGOL01000247">
    <property type="protein sequence ID" value="PKI73927.1"/>
    <property type="molecule type" value="Genomic_DNA"/>
</dbReference>
<dbReference type="AlphaFoldDB" id="A0A2I0KZM2"/>
<keyword evidence="2" id="KW-1185">Reference proteome</keyword>
<protein>
    <submittedName>
        <fullName evidence="1">Uncharacterized protein</fullName>
    </submittedName>
</protein>
<evidence type="ECO:0000313" key="1">
    <source>
        <dbReference type="EMBL" id="PKI73927.1"/>
    </source>
</evidence>